<dbReference type="InterPro" id="IPR025718">
    <property type="entry name" value="SAP30_Sin3-bd"/>
</dbReference>
<feature type="region of interest" description="Disordered" evidence="9">
    <location>
        <begin position="1"/>
        <end position="52"/>
    </location>
</feature>
<evidence type="ECO:0000256" key="4">
    <source>
        <dbReference type="ARBA" id="ARBA00022490"/>
    </source>
</evidence>
<dbReference type="InterPro" id="IPR038291">
    <property type="entry name" value="SAP30_C_sf"/>
</dbReference>
<name>A0A6V8H7J4_TALPI</name>
<keyword evidence="4" id="KW-0963">Cytoplasm</keyword>
<keyword evidence="12" id="KW-1185">Reference proteome</keyword>
<evidence type="ECO:0000256" key="3">
    <source>
        <dbReference type="ARBA" id="ARBA00006283"/>
    </source>
</evidence>
<comment type="subcellular location">
    <subcellularLocation>
        <location evidence="2">Cytoplasm</location>
    </subcellularLocation>
    <subcellularLocation>
        <location evidence="1">Nucleus</location>
    </subcellularLocation>
</comment>
<dbReference type="InterPro" id="IPR024145">
    <property type="entry name" value="His_deAcase_SAP30/SAP30L"/>
</dbReference>
<keyword evidence="5" id="KW-0678">Repressor</keyword>
<evidence type="ECO:0000256" key="7">
    <source>
        <dbReference type="ARBA" id="ARBA00023163"/>
    </source>
</evidence>
<evidence type="ECO:0000256" key="6">
    <source>
        <dbReference type="ARBA" id="ARBA00023015"/>
    </source>
</evidence>
<comment type="caution">
    <text evidence="11">The sequence shown here is derived from an EMBL/GenBank/DDBJ whole genome shotgun (WGS) entry which is preliminary data.</text>
</comment>
<evidence type="ECO:0000256" key="9">
    <source>
        <dbReference type="SAM" id="MobiDB-lite"/>
    </source>
</evidence>
<proteinExistence type="inferred from homology"/>
<feature type="compositionally biased region" description="Polar residues" evidence="9">
    <location>
        <begin position="25"/>
        <end position="34"/>
    </location>
</feature>
<feature type="domain" description="Histone deacetylase complex subunit SAP30 Sin3 binding" evidence="10">
    <location>
        <begin position="191"/>
        <end position="234"/>
    </location>
</feature>
<dbReference type="Pfam" id="PF13867">
    <property type="entry name" value="SAP30_Sin3_bdg"/>
    <property type="match status" value="1"/>
</dbReference>
<evidence type="ECO:0000313" key="12">
    <source>
        <dbReference type="Proteomes" id="UP000053095"/>
    </source>
</evidence>
<evidence type="ECO:0000256" key="5">
    <source>
        <dbReference type="ARBA" id="ARBA00022491"/>
    </source>
</evidence>
<reference evidence="12" key="1">
    <citation type="journal article" date="2015" name="Genome Announc.">
        <title>Draft genome sequence of Talaromyces cellulolyticus strain Y-94, a source of lignocellulosic biomass-degrading enzymes.</title>
        <authorList>
            <person name="Fujii T."/>
            <person name="Koike H."/>
            <person name="Sawayama S."/>
            <person name="Yano S."/>
            <person name="Inoue H."/>
        </authorList>
    </citation>
    <scope>NUCLEOTIDE SEQUENCE [LARGE SCALE GENOMIC DNA]</scope>
    <source>
        <strain evidence="12">Y-94</strain>
    </source>
</reference>
<evidence type="ECO:0000256" key="8">
    <source>
        <dbReference type="ARBA" id="ARBA00023242"/>
    </source>
</evidence>
<keyword evidence="6" id="KW-0805">Transcription regulation</keyword>
<dbReference type="EMBL" id="DF933818">
    <property type="protein sequence ID" value="GAM37149.1"/>
    <property type="molecule type" value="Genomic_DNA"/>
</dbReference>
<feature type="compositionally biased region" description="Pro residues" evidence="9">
    <location>
        <begin position="1"/>
        <end position="11"/>
    </location>
</feature>
<dbReference type="PANTHER" id="PTHR13286:SF23">
    <property type="entry name" value="HISTONE DEACETYLASE COMPLEX SUBUNIT SAP30 SIN3 BINDING DOMAIN-CONTAINING PROTEIN"/>
    <property type="match status" value="1"/>
</dbReference>
<evidence type="ECO:0000256" key="1">
    <source>
        <dbReference type="ARBA" id="ARBA00004123"/>
    </source>
</evidence>
<evidence type="ECO:0000259" key="10">
    <source>
        <dbReference type="Pfam" id="PF13867"/>
    </source>
</evidence>
<dbReference type="AlphaFoldDB" id="A0A6V8H7J4"/>
<feature type="compositionally biased region" description="Low complexity" evidence="9">
    <location>
        <begin position="157"/>
        <end position="173"/>
    </location>
</feature>
<accession>A0A6V8H7J4</accession>
<dbReference type="GO" id="GO:0005737">
    <property type="term" value="C:cytoplasm"/>
    <property type="evidence" value="ECO:0007669"/>
    <property type="project" value="UniProtKB-SubCell"/>
</dbReference>
<dbReference type="InterPro" id="IPR005398">
    <property type="entry name" value="Tubby_N"/>
</dbReference>
<comment type="similarity">
    <text evidence="3">Belongs to the SAP30 family.</text>
</comment>
<dbReference type="Gene3D" id="6.10.160.20">
    <property type="match status" value="1"/>
</dbReference>
<dbReference type="Proteomes" id="UP000053095">
    <property type="component" value="Unassembled WGS sequence"/>
</dbReference>
<dbReference type="GO" id="GO:0005634">
    <property type="term" value="C:nucleus"/>
    <property type="evidence" value="ECO:0007669"/>
    <property type="project" value="UniProtKB-SubCell"/>
</dbReference>
<evidence type="ECO:0000256" key="2">
    <source>
        <dbReference type="ARBA" id="ARBA00004496"/>
    </source>
</evidence>
<evidence type="ECO:0000313" key="11">
    <source>
        <dbReference type="EMBL" id="GAM37149.1"/>
    </source>
</evidence>
<keyword evidence="7" id="KW-0804">Transcription</keyword>
<sequence>MAPPRQRPPLNPVLGGGAGDDSRSEASSTATGGPTSRGVPGPKPRKSGVASSISGAATTGTLASAKELKVAAATGAAAAASGLGQQDMYGLDGLRDDLPGIPWHQMPLSILHDYRHAYKLSTPSAYARPISKIYFSSGIGLRSPTAIAARKAAQAIATSSSSSSNSSTSSGPTHRSRTTTAAALKPTTETNRVHKINSQDRVAKEQLALAVRKHFNAAGLVEQDAIARFLYKVREEGKGREFRLRFQP</sequence>
<dbReference type="PRINTS" id="PR01574">
    <property type="entry name" value="TUBBYPROTEIN"/>
</dbReference>
<organism evidence="11 12">
    <name type="scientific">Talaromyces pinophilus</name>
    <name type="common">Penicillium pinophilum</name>
    <dbReference type="NCBI Taxonomy" id="128442"/>
    <lineage>
        <taxon>Eukaryota</taxon>
        <taxon>Fungi</taxon>
        <taxon>Dikarya</taxon>
        <taxon>Ascomycota</taxon>
        <taxon>Pezizomycotina</taxon>
        <taxon>Eurotiomycetes</taxon>
        <taxon>Eurotiomycetidae</taxon>
        <taxon>Eurotiales</taxon>
        <taxon>Trichocomaceae</taxon>
        <taxon>Talaromyces</taxon>
        <taxon>Talaromyces sect. Talaromyces</taxon>
    </lineage>
</organism>
<gene>
    <name evidence="11" type="ORF">TCE0_022r06818</name>
</gene>
<keyword evidence="8" id="KW-0539">Nucleus</keyword>
<dbReference type="PANTHER" id="PTHR13286">
    <property type="entry name" value="SAP30"/>
    <property type="match status" value="1"/>
</dbReference>
<protein>
    <recommendedName>
        <fullName evidence="10">Histone deacetylase complex subunit SAP30 Sin3 binding domain-containing protein</fullName>
    </recommendedName>
</protein>
<feature type="region of interest" description="Disordered" evidence="9">
    <location>
        <begin position="157"/>
        <end position="190"/>
    </location>
</feature>